<dbReference type="GO" id="GO:0001671">
    <property type="term" value="F:ATPase activator activity"/>
    <property type="evidence" value="ECO:0007669"/>
    <property type="project" value="InterPro"/>
</dbReference>
<dbReference type="Gene3D" id="3.15.10.20">
    <property type="entry name" value="Activator of Hsp90 ATPase Aha1, N-terminal domain"/>
    <property type="match status" value="1"/>
</dbReference>
<proteinExistence type="inferred from homology"/>
<evidence type="ECO:0000313" key="4">
    <source>
        <dbReference type="Proteomes" id="UP000694564"/>
    </source>
</evidence>
<dbReference type="SUPFAM" id="SSF103111">
    <property type="entry name" value="Activator of Hsp90 ATPase, Aha1"/>
    <property type="match status" value="1"/>
</dbReference>
<dbReference type="Pfam" id="PF09229">
    <property type="entry name" value="Aha1_N"/>
    <property type="match status" value="1"/>
</dbReference>
<dbReference type="InterPro" id="IPR015310">
    <property type="entry name" value="AHSA1-like_N"/>
</dbReference>
<feature type="domain" description="Activator of Hsp90 ATPase AHSA1-like N-terminal" evidence="2">
    <location>
        <begin position="29"/>
        <end position="145"/>
    </location>
</feature>
<dbReference type="GeneTree" id="ENSGT00940000157344"/>
<reference evidence="3" key="2">
    <citation type="submission" date="2025-09" db="UniProtKB">
        <authorList>
            <consortium name="Ensembl"/>
        </authorList>
    </citation>
    <scope>IDENTIFICATION</scope>
</reference>
<dbReference type="SMART" id="SM01000">
    <property type="entry name" value="Aha1_N"/>
    <property type="match status" value="1"/>
</dbReference>
<evidence type="ECO:0000259" key="2">
    <source>
        <dbReference type="SMART" id="SM01000"/>
    </source>
</evidence>
<dbReference type="GO" id="GO:0006457">
    <property type="term" value="P:protein folding"/>
    <property type="evidence" value="ECO:0007669"/>
    <property type="project" value="TreeGrafter"/>
</dbReference>
<sequence>MAKWGQGDPRWIVEEREDGTNVNNWHWTERDATSWSKGKLQELLVGIIVENEAGRCEISELKQVEGEASCSSRKGKLIFFYEWNIKLGWKGTLKESGVKHKGLIEIPNLSEENEVDDTEVSNGKGDGDILKDLMKTAGTALKTGKEGIPCEPEGPFSIYPSYVLHYGLESKILQLE</sequence>
<dbReference type="AlphaFoldDB" id="A0A8D2DX98"/>
<reference evidence="3" key="1">
    <citation type="submission" date="2025-08" db="UniProtKB">
        <authorList>
            <consortium name="Ensembl"/>
        </authorList>
    </citation>
    <scope>IDENTIFICATION</scope>
</reference>
<dbReference type="GO" id="GO:0051087">
    <property type="term" value="F:protein-folding chaperone binding"/>
    <property type="evidence" value="ECO:0007669"/>
    <property type="project" value="InterPro"/>
</dbReference>
<dbReference type="GO" id="GO:0005829">
    <property type="term" value="C:cytosol"/>
    <property type="evidence" value="ECO:0007669"/>
    <property type="project" value="TreeGrafter"/>
</dbReference>
<dbReference type="Ensembl" id="ENSSVLT00005033295.1">
    <property type="protein sequence ID" value="ENSSVLP00005029981.1"/>
    <property type="gene ID" value="ENSSVLG00005023655.1"/>
</dbReference>
<organism evidence="3 4">
    <name type="scientific">Sciurus vulgaris</name>
    <name type="common">Eurasian red squirrel</name>
    <dbReference type="NCBI Taxonomy" id="55149"/>
    <lineage>
        <taxon>Eukaryota</taxon>
        <taxon>Metazoa</taxon>
        <taxon>Chordata</taxon>
        <taxon>Craniata</taxon>
        <taxon>Vertebrata</taxon>
        <taxon>Euteleostomi</taxon>
        <taxon>Mammalia</taxon>
        <taxon>Eutheria</taxon>
        <taxon>Euarchontoglires</taxon>
        <taxon>Glires</taxon>
        <taxon>Rodentia</taxon>
        <taxon>Sciuromorpha</taxon>
        <taxon>Sciuridae</taxon>
        <taxon>Sciurinae</taxon>
        <taxon>Sciurini</taxon>
        <taxon>Sciurus</taxon>
    </lineage>
</organism>
<protein>
    <recommendedName>
        <fullName evidence="2">Activator of Hsp90 ATPase AHSA1-like N-terminal domain-containing protein</fullName>
    </recommendedName>
</protein>
<name>A0A8D2DX98_SCIVU</name>
<dbReference type="InterPro" id="IPR036338">
    <property type="entry name" value="Aha1"/>
</dbReference>
<comment type="similarity">
    <text evidence="1">Belongs to the AHA1 family.</text>
</comment>
<evidence type="ECO:0000256" key="1">
    <source>
        <dbReference type="ARBA" id="ARBA00006817"/>
    </source>
</evidence>
<evidence type="ECO:0000313" key="3">
    <source>
        <dbReference type="Ensembl" id="ENSSVLP00005029981.1"/>
    </source>
</evidence>
<dbReference type="PANTHER" id="PTHR13009:SF4">
    <property type="entry name" value="ACTIVATOR OF 90 KDA HEAT SHOCK PROTEIN ATPASE HOMOLOG 2-RELATED"/>
    <property type="match status" value="1"/>
</dbReference>
<accession>A0A8D2DX98</accession>
<dbReference type="Proteomes" id="UP000694564">
    <property type="component" value="Chromosome 14"/>
</dbReference>
<dbReference type="PANTHER" id="PTHR13009">
    <property type="entry name" value="HEAT SHOCK PROTEIN 90 HSP90 CO-CHAPERONE AHA-1"/>
    <property type="match status" value="1"/>
</dbReference>
<dbReference type="OrthoDB" id="567237at2759"/>
<keyword evidence="4" id="KW-1185">Reference proteome</keyword>